<gene>
    <name evidence="5" type="ORF">Ade02nite_87760</name>
</gene>
<sequence length="236" mass="25223">MTGRSRVMALLAASAMAAFGLTNAAPASAQGGGPCRAGYVGLTFDDGPSATAPQLLAALRAHKLRATFFNQGDNSLARPEMVRAEQRAGMWIANHTFTHPHLPQLSEAAVFQEIAGTQWVLRDVTGREPALFRPPYGETNDQVRAAAERIGLLEVLWTVDSRDWAGVSAEEIAAAARTLQPGGIILMHDWPPATIEAVPLIARDLAARGLCAGRIAWTPEAIPYGDQVFHAKAVRP</sequence>
<reference evidence="5 6" key="1">
    <citation type="submission" date="2021-01" db="EMBL/GenBank/DDBJ databases">
        <title>Whole genome shotgun sequence of Actinoplanes deccanensis NBRC 13994.</title>
        <authorList>
            <person name="Komaki H."/>
            <person name="Tamura T."/>
        </authorList>
    </citation>
    <scope>NUCLEOTIDE SEQUENCE [LARGE SCALE GENOMIC DNA]</scope>
    <source>
        <strain evidence="5 6">NBRC 13994</strain>
    </source>
</reference>
<dbReference type="SUPFAM" id="SSF88713">
    <property type="entry name" value="Glycoside hydrolase/deacetylase"/>
    <property type="match status" value="1"/>
</dbReference>
<evidence type="ECO:0000256" key="2">
    <source>
        <dbReference type="ARBA" id="ARBA00022801"/>
    </source>
</evidence>
<evidence type="ECO:0000256" key="1">
    <source>
        <dbReference type="ARBA" id="ARBA00022723"/>
    </source>
</evidence>
<proteinExistence type="predicted"/>
<dbReference type="InterPro" id="IPR002509">
    <property type="entry name" value="NODB_dom"/>
</dbReference>
<name>A0ABQ3YJG3_9ACTN</name>
<feature type="domain" description="NodB homology" evidence="4">
    <location>
        <begin position="38"/>
        <end position="213"/>
    </location>
</feature>
<dbReference type="Gene3D" id="3.20.20.370">
    <property type="entry name" value="Glycoside hydrolase/deacetylase"/>
    <property type="match status" value="1"/>
</dbReference>
<dbReference type="InterPro" id="IPR011330">
    <property type="entry name" value="Glyco_hydro/deAcase_b/a-brl"/>
</dbReference>
<organism evidence="5 6">
    <name type="scientific">Paractinoplanes deccanensis</name>
    <dbReference type="NCBI Taxonomy" id="113561"/>
    <lineage>
        <taxon>Bacteria</taxon>
        <taxon>Bacillati</taxon>
        <taxon>Actinomycetota</taxon>
        <taxon>Actinomycetes</taxon>
        <taxon>Micromonosporales</taxon>
        <taxon>Micromonosporaceae</taxon>
        <taxon>Paractinoplanes</taxon>
    </lineage>
</organism>
<evidence type="ECO:0000313" key="6">
    <source>
        <dbReference type="Proteomes" id="UP000609879"/>
    </source>
</evidence>
<accession>A0ABQ3YJG3</accession>
<evidence type="ECO:0000256" key="3">
    <source>
        <dbReference type="SAM" id="SignalP"/>
    </source>
</evidence>
<keyword evidence="2" id="KW-0378">Hydrolase</keyword>
<dbReference type="RefSeq" id="WP_239169494.1">
    <property type="nucleotide sequence ID" value="NZ_BAAABO010000024.1"/>
</dbReference>
<keyword evidence="6" id="KW-1185">Reference proteome</keyword>
<protein>
    <recommendedName>
        <fullName evidence="4">NodB homology domain-containing protein</fullName>
    </recommendedName>
</protein>
<feature type="chain" id="PRO_5045435880" description="NodB homology domain-containing protein" evidence="3">
    <location>
        <begin position="25"/>
        <end position="236"/>
    </location>
</feature>
<keyword evidence="1" id="KW-0479">Metal-binding</keyword>
<dbReference type="PANTHER" id="PTHR10587">
    <property type="entry name" value="GLYCOSYL TRANSFERASE-RELATED"/>
    <property type="match status" value="1"/>
</dbReference>
<evidence type="ECO:0000313" key="5">
    <source>
        <dbReference type="EMBL" id="GID80135.1"/>
    </source>
</evidence>
<evidence type="ECO:0000259" key="4">
    <source>
        <dbReference type="PROSITE" id="PS51677"/>
    </source>
</evidence>
<keyword evidence="3" id="KW-0732">Signal</keyword>
<dbReference type="PROSITE" id="PS51677">
    <property type="entry name" value="NODB"/>
    <property type="match status" value="1"/>
</dbReference>
<dbReference type="EMBL" id="BOMI01000186">
    <property type="protein sequence ID" value="GID80135.1"/>
    <property type="molecule type" value="Genomic_DNA"/>
</dbReference>
<dbReference type="PANTHER" id="PTHR10587:SF133">
    <property type="entry name" value="CHITIN DEACETYLASE 1-RELATED"/>
    <property type="match status" value="1"/>
</dbReference>
<dbReference type="Pfam" id="PF01522">
    <property type="entry name" value="Polysacc_deac_1"/>
    <property type="match status" value="1"/>
</dbReference>
<dbReference type="Proteomes" id="UP000609879">
    <property type="component" value="Unassembled WGS sequence"/>
</dbReference>
<feature type="signal peptide" evidence="3">
    <location>
        <begin position="1"/>
        <end position="24"/>
    </location>
</feature>
<comment type="caution">
    <text evidence="5">The sequence shown here is derived from an EMBL/GenBank/DDBJ whole genome shotgun (WGS) entry which is preliminary data.</text>
</comment>
<dbReference type="InterPro" id="IPR050248">
    <property type="entry name" value="Polysacc_deacetylase_ArnD"/>
</dbReference>